<keyword evidence="5" id="KW-0804">Transcription</keyword>
<dbReference type="InterPro" id="IPR050815">
    <property type="entry name" value="TF_fung"/>
</dbReference>
<proteinExistence type="predicted"/>
<evidence type="ECO:0000256" key="2">
    <source>
        <dbReference type="ARBA" id="ARBA00022723"/>
    </source>
</evidence>
<evidence type="ECO:0000256" key="5">
    <source>
        <dbReference type="ARBA" id="ARBA00023163"/>
    </source>
</evidence>
<keyword evidence="2" id="KW-0479">Metal-binding</keyword>
<keyword evidence="4" id="KW-0238">DNA-binding</keyword>
<dbReference type="PROSITE" id="PS00463">
    <property type="entry name" value="ZN2_CY6_FUNGAL_1"/>
    <property type="match status" value="1"/>
</dbReference>
<gene>
    <name evidence="8" type="ORF">ASPVEDRAFT_264273</name>
</gene>
<dbReference type="Pfam" id="PF00172">
    <property type="entry name" value="Zn_clus"/>
    <property type="match status" value="1"/>
</dbReference>
<dbReference type="GO" id="GO:0000981">
    <property type="term" value="F:DNA-binding transcription factor activity, RNA polymerase II-specific"/>
    <property type="evidence" value="ECO:0007669"/>
    <property type="project" value="InterPro"/>
</dbReference>
<organism evidence="8 9">
    <name type="scientific">Aspergillus versicolor CBS 583.65</name>
    <dbReference type="NCBI Taxonomy" id="1036611"/>
    <lineage>
        <taxon>Eukaryota</taxon>
        <taxon>Fungi</taxon>
        <taxon>Dikarya</taxon>
        <taxon>Ascomycota</taxon>
        <taxon>Pezizomycotina</taxon>
        <taxon>Eurotiomycetes</taxon>
        <taxon>Eurotiomycetidae</taxon>
        <taxon>Eurotiales</taxon>
        <taxon>Aspergillaceae</taxon>
        <taxon>Aspergillus</taxon>
        <taxon>Aspergillus subgen. Nidulantes</taxon>
    </lineage>
</organism>
<dbReference type="SUPFAM" id="SSF57701">
    <property type="entry name" value="Zn2/Cys6 DNA-binding domain"/>
    <property type="match status" value="1"/>
</dbReference>
<dbReference type="GO" id="GO:0008270">
    <property type="term" value="F:zinc ion binding"/>
    <property type="evidence" value="ECO:0007669"/>
    <property type="project" value="InterPro"/>
</dbReference>
<dbReference type="GeneID" id="63725414"/>
<dbReference type="InterPro" id="IPR001138">
    <property type="entry name" value="Zn2Cys6_DnaBD"/>
</dbReference>
<evidence type="ECO:0000256" key="1">
    <source>
        <dbReference type="ARBA" id="ARBA00004123"/>
    </source>
</evidence>
<feature type="domain" description="Zn(2)-C6 fungal-type" evidence="7">
    <location>
        <begin position="12"/>
        <end position="42"/>
    </location>
</feature>
<dbReference type="Proteomes" id="UP000184073">
    <property type="component" value="Unassembled WGS sequence"/>
</dbReference>
<dbReference type="PANTHER" id="PTHR47338:SF9">
    <property type="entry name" value="ZN(II)2CYS6 TRANSCRIPTION FACTOR (EUROFUNG)"/>
    <property type="match status" value="1"/>
</dbReference>
<keyword evidence="3" id="KW-0805">Transcription regulation</keyword>
<dbReference type="CDD" id="cd12148">
    <property type="entry name" value="fungal_TF_MHR"/>
    <property type="match status" value="1"/>
</dbReference>
<dbReference type="PANTHER" id="PTHR47338">
    <property type="entry name" value="ZN(II)2CYS6 TRANSCRIPTION FACTOR (EUROFUNG)-RELATED"/>
    <property type="match status" value="1"/>
</dbReference>
<dbReference type="CDD" id="cd00067">
    <property type="entry name" value="GAL4"/>
    <property type="match status" value="1"/>
</dbReference>
<evidence type="ECO:0000313" key="9">
    <source>
        <dbReference type="Proteomes" id="UP000184073"/>
    </source>
</evidence>
<dbReference type="InterPro" id="IPR036864">
    <property type="entry name" value="Zn2-C6_fun-type_DNA-bd_sf"/>
</dbReference>
<keyword evidence="6" id="KW-0539">Nucleus</keyword>
<dbReference type="Gene3D" id="4.10.240.10">
    <property type="entry name" value="Zn(2)-C6 fungal-type DNA-binding domain"/>
    <property type="match status" value="1"/>
</dbReference>
<dbReference type="EMBL" id="KV878125">
    <property type="protein sequence ID" value="OJI96992.1"/>
    <property type="molecule type" value="Genomic_DNA"/>
</dbReference>
<dbReference type="OrthoDB" id="2943660at2759"/>
<dbReference type="VEuPathDB" id="FungiDB:ASPVEDRAFT_264273"/>
<dbReference type="GO" id="GO:0003677">
    <property type="term" value="F:DNA binding"/>
    <property type="evidence" value="ECO:0007669"/>
    <property type="project" value="UniProtKB-KW"/>
</dbReference>
<dbReference type="GO" id="GO:0005634">
    <property type="term" value="C:nucleus"/>
    <property type="evidence" value="ECO:0007669"/>
    <property type="project" value="UniProtKB-SubCell"/>
</dbReference>
<dbReference type="STRING" id="1036611.A0A1L9P678"/>
<evidence type="ECO:0000313" key="8">
    <source>
        <dbReference type="EMBL" id="OJI96992.1"/>
    </source>
</evidence>
<protein>
    <recommendedName>
        <fullName evidence="7">Zn(2)-C6 fungal-type domain-containing protein</fullName>
    </recommendedName>
</protein>
<dbReference type="PROSITE" id="PS50048">
    <property type="entry name" value="ZN2_CY6_FUNGAL_2"/>
    <property type="match status" value="1"/>
</dbReference>
<evidence type="ECO:0000256" key="3">
    <source>
        <dbReference type="ARBA" id="ARBA00023015"/>
    </source>
</evidence>
<keyword evidence="9" id="KW-1185">Reference proteome</keyword>
<sequence>MEEARQRRPHQACEPCRRKKVKCPGERPTCSFCQRLGQSCKYRPSPPSQRFDDQEGNHGTLDHRMEAIEDKLDQVLRSLDRSNTQASPVVAFTGPSGSTQSTAPQLEALHVQQEPFHSAEMPVPPSEEDSLFEVGQLYQKWCHNQPLCLFRQEKFPESLRSRDQELRLAIKSLTRRFPPGQLTPSTRQEIDSISSQSRRLIVERVAIGKVKLSTLQTLCLLIMACFADGNVMQAGLDLSMASYFASSLPASSSLGDPLECSLCIQSIYILQCLQASIPDATKRTSIRGLFKNGNSLEPINHRSSRLPLLHGLGPEEDSDRSILFYMAQAAEVWYMARAYAAAQVGSDDPPPWNPQSDYSLVTLRNLELDSQFPLRHRFATNNFGGITPEALNQRRDYWGPWLFIQFVHAAIPSLLNHPFLLSMRLKNFRHMMPQTFMHQSFDQISRHSAWIICFLNLVEAQDFQVSDPLIAHCVAVVATIHLQHSFVKDDGLRQKAQEGYDKCMRLLKRMGSIWPSVFSMTQNLRKLEQSITTVPATGTQTGGPSESHVSWSIDAQLLRDILIYEKAGREDANADKSMFDDIVDVGDERRGSDVAEFAMVGSAGISGHKTAWKEISAYAPQDNTPRYSLHGLSTPTGATGHGISVTPQTGFDGLRDLPMVNQGDFFLQAEDYGRAINDWFNFDMTDPMYTRID</sequence>
<name>A0A1L9P678_ASPVE</name>
<evidence type="ECO:0000259" key="7">
    <source>
        <dbReference type="PROSITE" id="PS50048"/>
    </source>
</evidence>
<evidence type="ECO:0000256" key="6">
    <source>
        <dbReference type="ARBA" id="ARBA00023242"/>
    </source>
</evidence>
<comment type="subcellular location">
    <subcellularLocation>
        <location evidence="1">Nucleus</location>
    </subcellularLocation>
</comment>
<reference evidence="9" key="1">
    <citation type="journal article" date="2017" name="Genome Biol.">
        <title>Comparative genomics reveals high biological diversity and specific adaptations in the industrially and medically important fungal genus Aspergillus.</title>
        <authorList>
            <person name="de Vries R.P."/>
            <person name="Riley R."/>
            <person name="Wiebenga A."/>
            <person name="Aguilar-Osorio G."/>
            <person name="Amillis S."/>
            <person name="Uchima C.A."/>
            <person name="Anderluh G."/>
            <person name="Asadollahi M."/>
            <person name="Askin M."/>
            <person name="Barry K."/>
            <person name="Battaglia E."/>
            <person name="Bayram O."/>
            <person name="Benocci T."/>
            <person name="Braus-Stromeyer S.A."/>
            <person name="Caldana C."/>
            <person name="Canovas D."/>
            <person name="Cerqueira G.C."/>
            <person name="Chen F."/>
            <person name="Chen W."/>
            <person name="Choi C."/>
            <person name="Clum A."/>
            <person name="Dos Santos R.A."/>
            <person name="Damasio A.R."/>
            <person name="Diallinas G."/>
            <person name="Emri T."/>
            <person name="Fekete E."/>
            <person name="Flipphi M."/>
            <person name="Freyberg S."/>
            <person name="Gallo A."/>
            <person name="Gournas C."/>
            <person name="Habgood R."/>
            <person name="Hainaut M."/>
            <person name="Harispe M.L."/>
            <person name="Henrissat B."/>
            <person name="Hilden K.S."/>
            <person name="Hope R."/>
            <person name="Hossain A."/>
            <person name="Karabika E."/>
            <person name="Karaffa L."/>
            <person name="Karanyi Z."/>
            <person name="Krasevec N."/>
            <person name="Kuo A."/>
            <person name="Kusch H."/>
            <person name="LaButti K."/>
            <person name="Lagendijk E.L."/>
            <person name="Lapidus A."/>
            <person name="Levasseur A."/>
            <person name="Lindquist E."/>
            <person name="Lipzen A."/>
            <person name="Logrieco A.F."/>
            <person name="MacCabe A."/>
            <person name="Maekelae M.R."/>
            <person name="Malavazi I."/>
            <person name="Melin P."/>
            <person name="Meyer V."/>
            <person name="Mielnichuk N."/>
            <person name="Miskei M."/>
            <person name="Molnar A.P."/>
            <person name="Mule G."/>
            <person name="Ngan C.Y."/>
            <person name="Orejas M."/>
            <person name="Orosz E."/>
            <person name="Ouedraogo J.P."/>
            <person name="Overkamp K.M."/>
            <person name="Park H.-S."/>
            <person name="Perrone G."/>
            <person name="Piumi F."/>
            <person name="Punt P.J."/>
            <person name="Ram A.F."/>
            <person name="Ramon A."/>
            <person name="Rauscher S."/>
            <person name="Record E."/>
            <person name="Riano-Pachon D.M."/>
            <person name="Robert V."/>
            <person name="Roehrig J."/>
            <person name="Ruller R."/>
            <person name="Salamov A."/>
            <person name="Salih N.S."/>
            <person name="Samson R.A."/>
            <person name="Sandor E."/>
            <person name="Sanguinetti M."/>
            <person name="Schuetze T."/>
            <person name="Sepcic K."/>
            <person name="Shelest E."/>
            <person name="Sherlock G."/>
            <person name="Sophianopoulou V."/>
            <person name="Squina F.M."/>
            <person name="Sun H."/>
            <person name="Susca A."/>
            <person name="Todd R.B."/>
            <person name="Tsang A."/>
            <person name="Unkles S.E."/>
            <person name="van de Wiele N."/>
            <person name="van Rossen-Uffink D."/>
            <person name="Oliveira J.V."/>
            <person name="Vesth T.C."/>
            <person name="Visser J."/>
            <person name="Yu J.-H."/>
            <person name="Zhou M."/>
            <person name="Andersen M.R."/>
            <person name="Archer D.B."/>
            <person name="Baker S.E."/>
            <person name="Benoit I."/>
            <person name="Brakhage A.A."/>
            <person name="Braus G.H."/>
            <person name="Fischer R."/>
            <person name="Frisvad J.C."/>
            <person name="Goldman G.H."/>
            <person name="Houbraken J."/>
            <person name="Oakley B."/>
            <person name="Pocsi I."/>
            <person name="Scazzocchio C."/>
            <person name="Seiboth B."/>
            <person name="vanKuyk P.A."/>
            <person name="Wortman J."/>
            <person name="Dyer P.S."/>
            <person name="Grigoriev I.V."/>
        </authorList>
    </citation>
    <scope>NUCLEOTIDE SEQUENCE [LARGE SCALE GENOMIC DNA]</scope>
    <source>
        <strain evidence="9">CBS 583.65</strain>
    </source>
</reference>
<evidence type="ECO:0000256" key="4">
    <source>
        <dbReference type="ARBA" id="ARBA00023125"/>
    </source>
</evidence>
<dbReference type="SMART" id="SM00066">
    <property type="entry name" value="GAL4"/>
    <property type="match status" value="1"/>
</dbReference>
<dbReference type="RefSeq" id="XP_040662755.1">
    <property type="nucleotide sequence ID" value="XM_040809903.1"/>
</dbReference>
<accession>A0A1L9P678</accession>
<dbReference type="AlphaFoldDB" id="A0A1L9P678"/>